<feature type="signal peptide" evidence="2">
    <location>
        <begin position="1"/>
        <end position="19"/>
    </location>
</feature>
<gene>
    <name evidence="3" type="ORF">G6048_42425</name>
</gene>
<reference evidence="3 4" key="1">
    <citation type="submission" date="2020-02" db="EMBL/GenBank/DDBJ databases">
        <title>Whole-genome analyses of novel actinobacteria.</title>
        <authorList>
            <person name="Sahin N."/>
            <person name="Tokatli A."/>
        </authorList>
    </citation>
    <scope>NUCLEOTIDE SEQUENCE [LARGE SCALE GENOMIC DNA]</scope>
    <source>
        <strain evidence="3 4">YC419</strain>
    </source>
</reference>
<sequence length="68" mass="6645">MTVLLVVLVVAAVVASAMQSPPADHGDRVSGVAGAGDAEHAVTLGNKTHGRVWVGNSADTGGSARGPV</sequence>
<dbReference type="EMBL" id="JAAKZX010000259">
    <property type="protein sequence ID" value="NGO48461.1"/>
    <property type="molecule type" value="Genomic_DNA"/>
</dbReference>
<name>A0ABX0E2L9_9ACTN</name>
<evidence type="ECO:0000313" key="4">
    <source>
        <dbReference type="Proteomes" id="UP001518140"/>
    </source>
</evidence>
<proteinExistence type="predicted"/>
<accession>A0ABX0E2L9</accession>
<feature type="region of interest" description="Disordered" evidence="1">
    <location>
        <begin position="46"/>
        <end position="68"/>
    </location>
</feature>
<dbReference type="Proteomes" id="UP001518140">
    <property type="component" value="Unassembled WGS sequence"/>
</dbReference>
<keyword evidence="2" id="KW-0732">Signal</keyword>
<dbReference type="RefSeq" id="WP_165344948.1">
    <property type="nucleotide sequence ID" value="NZ_JAAKZX010000259.1"/>
</dbReference>
<evidence type="ECO:0008006" key="5">
    <source>
        <dbReference type="Google" id="ProtNLM"/>
    </source>
</evidence>
<evidence type="ECO:0000313" key="3">
    <source>
        <dbReference type="EMBL" id="NGO48461.1"/>
    </source>
</evidence>
<keyword evidence="4" id="KW-1185">Reference proteome</keyword>
<evidence type="ECO:0000256" key="2">
    <source>
        <dbReference type="SAM" id="SignalP"/>
    </source>
</evidence>
<evidence type="ECO:0000256" key="1">
    <source>
        <dbReference type="SAM" id="MobiDB-lite"/>
    </source>
</evidence>
<protein>
    <recommendedName>
        <fullName evidence="5">Secreted protein</fullName>
    </recommendedName>
</protein>
<comment type="caution">
    <text evidence="3">The sequence shown here is derived from an EMBL/GenBank/DDBJ whole genome shotgun (WGS) entry which is preliminary data.</text>
</comment>
<organism evidence="3 4">
    <name type="scientific">Streptomyces ureilyticus</name>
    <dbReference type="NCBI Taxonomy" id="1775131"/>
    <lineage>
        <taxon>Bacteria</taxon>
        <taxon>Bacillati</taxon>
        <taxon>Actinomycetota</taxon>
        <taxon>Actinomycetes</taxon>
        <taxon>Kitasatosporales</taxon>
        <taxon>Streptomycetaceae</taxon>
        <taxon>Streptomyces</taxon>
    </lineage>
</organism>
<feature type="chain" id="PRO_5046914670" description="Secreted protein" evidence="2">
    <location>
        <begin position="20"/>
        <end position="68"/>
    </location>
</feature>